<evidence type="ECO:0000313" key="3">
    <source>
        <dbReference type="Proteomes" id="UP000501534"/>
    </source>
</evidence>
<organism evidence="2 3">
    <name type="scientific">Usitatibacter rugosus</name>
    <dbReference type="NCBI Taxonomy" id="2732067"/>
    <lineage>
        <taxon>Bacteria</taxon>
        <taxon>Pseudomonadati</taxon>
        <taxon>Pseudomonadota</taxon>
        <taxon>Betaproteobacteria</taxon>
        <taxon>Nitrosomonadales</taxon>
        <taxon>Usitatibacteraceae</taxon>
        <taxon>Usitatibacter</taxon>
    </lineage>
</organism>
<keyword evidence="1" id="KW-0732">Signal</keyword>
<feature type="chain" id="PRO_5026656885" evidence="1">
    <location>
        <begin position="20"/>
        <end position="156"/>
    </location>
</feature>
<dbReference type="AlphaFoldDB" id="A0A6M4GRN8"/>
<keyword evidence="3" id="KW-1185">Reference proteome</keyword>
<dbReference type="EMBL" id="CP053069">
    <property type="protein sequence ID" value="QJR09134.1"/>
    <property type="molecule type" value="Genomic_DNA"/>
</dbReference>
<evidence type="ECO:0000313" key="2">
    <source>
        <dbReference type="EMBL" id="QJR09134.1"/>
    </source>
</evidence>
<dbReference type="Proteomes" id="UP000501534">
    <property type="component" value="Chromosome"/>
</dbReference>
<reference evidence="2 3" key="1">
    <citation type="submission" date="2020-04" db="EMBL/GenBank/DDBJ databases">
        <title>Usitatibacter rugosus gen. nov., sp. nov. and Usitatibacter palustris sp. nov., novel members of Usitatibacteraceae fam. nov. within the order Nitrosomonadales isolated from soil.</title>
        <authorList>
            <person name="Huber K.J."/>
            <person name="Neumann-Schaal M."/>
            <person name="Geppert A."/>
            <person name="Luckner M."/>
            <person name="Wanner G."/>
            <person name="Overmann J."/>
        </authorList>
    </citation>
    <scope>NUCLEOTIDE SEQUENCE [LARGE SCALE GENOMIC DNA]</scope>
    <source>
        <strain evidence="2 3">0125_3</strain>
    </source>
</reference>
<feature type="signal peptide" evidence="1">
    <location>
        <begin position="1"/>
        <end position="19"/>
    </location>
</feature>
<accession>A0A6M4GRN8</accession>
<name>A0A6M4GRN8_9PROT</name>
<sequence length="156" mass="16821">MPRAALFLLLAFLVSPAFAAAIDFGGFAFDRQPYEAFARSTGMSCHAHATTTTCSGAIDIEGMKVPAVAVWRKTRRGERVLAQGTADLGCDTASVQRLVNAGIKRWGKPAAHVLPARKTLWTWRDAAGNRATFTDAPDAGRATCTLLVEDGRWARE</sequence>
<gene>
    <name evidence="2" type="ORF">DSM104443_00170</name>
</gene>
<evidence type="ECO:0000256" key="1">
    <source>
        <dbReference type="SAM" id="SignalP"/>
    </source>
</evidence>
<dbReference type="RefSeq" id="WP_171088831.1">
    <property type="nucleotide sequence ID" value="NZ_CP053069.1"/>
</dbReference>
<protein>
    <submittedName>
        <fullName evidence="2">Uncharacterized protein</fullName>
    </submittedName>
</protein>
<proteinExistence type="predicted"/>
<dbReference type="KEGG" id="uru:DSM104443_00170"/>